<dbReference type="InterPro" id="IPR021720">
    <property type="entry name" value="Malectin_dom"/>
</dbReference>
<dbReference type="InterPro" id="IPR011042">
    <property type="entry name" value="6-blade_b-propeller_TolB-like"/>
</dbReference>
<dbReference type="InterPro" id="IPR013783">
    <property type="entry name" value="Ig-like_fold"/>
</dbReference>
<dbReference type="Pfam" id="PF18911">
    <property type="entry name" value="PKD_4"/>
    <property type="match status" value="2"/>
</dbReference>
<evidence type="ECO:0000259" key="4">
    <source>
        <dbReference type="PROSITE" id="PS50093"/>
    </source>
</evidence>
<gene>
    <name evidence="5" type="ORF">ENH87_08090</name>
</gene>
<dbReference type="PROSITE" id="PS50093">
    <property type="entry name" value="PKD"/>
    <property type="match status" value="2"/>
</dbReference>
<dbReference type="Pfam" id="PF18962">
    <property type="entry name" value="Por_Secre_tail"/>
    <property type="match status" value="1"/>
</dbReference>
<feature type="domain" description="PKD" evidence="4">
    <location>
        <begin position="2426"/>
        <end position="2514"/>
    </location>
</feature>
<dbReference type="Gene3D" id="2.120.10.30">
    <property type="entry name" value="TolB, C-terminal domain"/>
    <property type="match status" value="1"/>
</dbReference>
<name>A0A831QQ10_9FLAO</name>
<dbReference type="InterPro" id="IPR026444">
    <property type="entry name" value="Secre_tail"/>
</dbReference>
<dbReference type="Pfam" id="PF11721">
    <property type="entry name" value="Malectin"/>
    <property type="match status" value="1"/>
</dbReference>
<dbReference type="InterPro" id="IPR022409">
    <property type="entry name" value="PKD/Chitinase_dom"/>
</dbReference>
<dbReference type="Pfam" id="PF24681">
    <property type="entry name" value="Kelch_KLHDC2_KLHL20_DRC7"/>
    <property type="match status" value="1"/>
</dbReference>
<dbReference type="InterPro" id="IPR000601">
    <property type="entry name" value="PKD_dom"/>
</dbReference>
<evidence type="ECO:0000256" key="1">
    <source>
        <dbReference type="ARBA" id="ARBA00022441"/>
    </source>
</evidence>
<dbReference type="SUPFAM" id="SSF49785">
    <property type="entry name" value="Galactose-binding domain-like"/>
    <property type="match status" value="1"/>
</dbReference>
<evidence type="ECO:0000313" key="5">
    <source>
        <dbReference type="EMBL" id="HEA20864.1"/>
    </source>
</evidence>
<dbReference type="Gene3D" id="2.120.10.80">
    <property type="entry name" value="Kelch-type beta propeller"/>
    <property type="match status" value="1"/>
</dbReference>
<dbReference type="PANTHER" id="PTHR46344:SF27">
    <property type="entry name" value="KELCH REPEAT SUPERFAMILY PROTEIN"/>
    <property type="match status" value="1"/>
</dbReference>
<evidence type="ECO:0000256" key="3">
    <source>
        <dbReference type="ARBA" id="ARBA00022737"/>
    </source>
</evidence>
<dbReference type="InterPro" id="IPR008979">
    <property type="entry name" value="Galactose-bd-like_sf"/>
</dbReference>
<dbReference type="Gene3D" id="2.60.40.10">
    <property type="entry name" value="Immunoglobulins"/>
    <property type="match status" value="4"/>
</dbReference>
<dbReference type="InterPro" id="IPR006652">
    <property type="entry name" value="Kelch_1"/>
</dbReference>
<protein>
    <submittedName>
        <fullName evidence="5">PKD domain-containing protein</fullName>
    </submittedName>
</protein>
<dbReference type="Gene3D" id="2.60.120.430">
    <property type="entry name" value="Galactose-binding lectin"/>
    <property type="match status" value="1"/>
</dbReference>
<dbReference type="Pfam" id="PF18998">
    <property type="entry name" value="Flg_new_2"/>
    <property type="match status" value="1"/>
</dbReference>
<dbReference type="Proteomes" id="UP000886191">
    <property type="component" value="Unassembled WGS sequence"/>
</dbReference>
<dbReference type="EMBL" id="DRGL01000027">
    <property type="protein sequence ID" value="HEA20864.1"/>
    <property type="molecule type" value="Genomic_DNA"/>
</dbReference>
<dbReference type="InterPro" id="IPR015915">
    <property type="entry name" value="Kelch-typ_b-propeller"/>
</dbReference>
<dbReference type="Pfam" id="PF05345">
    <property type="entry name" value="He_PIG"/>
    <property type="match status" value="1"/>
</dbReference>
<proteinExistence type="predicted"/>
<dbReference type="PANTHER" id="PTHR46344">
    <property type="entry name" value="OS02G0202900 PROTEIN"/>
    <property type="match status" value="1"/>
</dbReference>
<accession>A0A831QQ10</accession>
<comment type="caution">
    <text evidence="5">The sequence shown here is derived from an EMBL/GenBank/DDBJ whole genome shotgun (WGS) entry which is preliminary data.</text>
</comment>
<dbReference type="InterPro" id="IPR035986">
    <property type="entry name" value="PKD_dom_sf"/>
</dbReference>
<keyword evidence="3" id="KW-0677">Repeat</keyword>
<dbReference type="InterPro" id="IPR044060">
    <property type="entry name" value="Bacterial_rp_domain"/>
</dbReference>
<reference evidence="5" key="1">
    <citation type="journal article" date="2020" name="mSystems">
        <title>Genome- and Community-Level Interaction Insights into Carbon Utilization and Element Cycling Functions of Hydrothermarchaeota in Hydrothermal Sediment.</title>
        <authorList>
            <person name="Zhou Z."/>
            <person name="Liu Y."/>
            <person name="Xu W."/>
            <person name="Pan J."/>
            <person name="Luo Z.H."/>
            <person name="Li M."/>
        </authorList>
    </citation>
    <scope>NUCLEOTIDE SEQUENCE [LARGE SCALE GENOMIC DNA]</scope>
    <source>
        <strain evidence="5">HyVt-345</strain>
    </source>
</reference>
<organism evidence="5">
    <name type="scientific">Pricia antarctica</name>
    <dbReference type="NCBI Taxonomy" id="641691"/>
    <lineage>
        <taxon>Bacteria</taxon>
        <taxon>Pseudomonadati</taxon>
        <taxon>Bacteroidota</taxon>
        <taxon>Flavobacteriia</taxon>
        <taxon>Flavobacteriales</taxon>
        <taxon>Flavobacteriaceae</taxon>
        <taxon>Pricia</taxon>
    </lineage>
</organism>
<feature type="domain" description="PKD" evidence="4">
    <location>
        <begin position="2033"/>
        <end position="2120"/>
    </location>
</feature>
<sequence length="2602" mass="278725">MMQFFSRRSMLPFLIISILFNGLVYAQSFNSEGLNGANVSNPTSLDFGPNGKLYVSQQDGTLFEYTVARNNAAAGQGTYTVADTKIISLIKTGVPNHNDDGSINTANTRQVTGLLAAGTAAVPVLYVSSSDSRIGGGGSGNDKNLDTNSGILSRLTWTGSAWDKVDLVRGLPRCEENHSTNGMDIFERNGNSYLLLQQGGNANKGAPSNNFAGTSETFLSASLLIVNLTQLQNMETANGGPFLDTREGTVKYIYDLPTLNDPNRADITNTSPSFPYPAGHPLYNATIDIGDPFGGNNGLNQAFPEANGPVQIFSPGYRNAYDVVITSDGRIFAGDNGPNVTWGGQPVIYTNDGNRKIDQNSANYNPATGDYITNDFNEDNSDSHGDALHYVGTIEDANGTYYAGHPVPTRAFPSRAGVKVYTSIDGVWNAEADYDFGDLLQGVTGYFNPAFNIGDFPDDPRQGTYLSGLKNDSRVNILDVVKYSTNGLCEYTASNFGGTMQGDILTASYASKGYINRYQLDANGTGLSSKNNNFLGGFGSQPLDVIAQGDSDIFPGTIWAATFGANNITVFEPSDFAGCLQPTDAGYIGSEDYDSDGYTNDDELANGTDICSGGSKPADNDSDFISDLLDPDDDNDGIADVSDVFAIDSNNGTTTNLPIVYPFWNNDPGTGFYGLGFTGLMLNPSGTTDYLEQYDENNLTFGGAGGKATVDAVSSGDARGALNTQQNAFQVGVNVDINSAAFTAHTKIETPFAGITPVSGLSYGMFIGNGDQDHYLKVALTEGISNTDDIFGFEVVREDGSTDVSIQTYDVLNITSVPSVDIYISINPGTNSAQPYYSIDGGENVIALGTPVTLPISLLDASDDQGMAVGLISTSGATGKEFTATWDFLKVTEDGAANLVLSENPLDFGVLKTNSGQVQLIPTLTNVGGPATGAIQITNIFVSGTNAALFDNSTALPLTIGPSAEKTLPLNFYPNDDAGTKTADLVIEHTGDNSPFIVPLRSVLKQDLAPSYTVIARINAGGTDVSASDGKLNWEANTEQGAASGLNYTVNTGTIPANENTFLFENRHTSIPDYIDEATFTSLYSKERFDVASGPEMEFKFPVADGSYRVNIFTGNGYGPANTVGARVFDISLENELKGDDIDVVALFGGSEEIFNAGMLTYEITVTDGELNLLFEHTGNENPVLQAIEILQVEKTPSIIVLAPIDNQFYSVNESSVLAVSASGGDPQENFSYAISGQPDGIDIEATNGQIFGSINEVALTGGPDNNGIHNVTITVSKTGSQTKSISFTWSVVNLAWTDKEENENYTARHECSLVQAGDKFYLMGGRENGKTIDVYDYKTDTWAQLTDSSPVEFNHFQATEYQGLIWVIGAFTDNDFPKETPAEYIWAFDPANEQWIQGPEIPENRRRGSAGLVVYDNKFYISGGNTEGHNGGYVNWFDEYDPATGEWTPLADAPRARDHFHAGLIGDKMYMVGGRLSGDAGGVFNPTIAEVDVYSFTTGTWSTLPVEQNLPTPRAAAAVVNFNAKLLVIGGEVNEELVEGTLTTDALAITEQYDPITQSWSRLPDLNYKRHGTQAIVSGNGVFVLAGSPKKGGGNQKNMEFLGEDNPVGTPIVTSVLNVPEIVDIESGTRRDFNIQVANGNTGIFIRSMALSGVDVANYNISSGELENVFLSPESSHGISVSLSETGQNTSALLTINYGTASSLKIILKNGELSSNFDNPGTQYSKEGDAVSIQIQTDSSTGDFTYTATGLPPALAIDTETGSISGTVGTVENAGPFLEENGLVVIEAESGDVVSGWTETSKNDVTGIIANTDSFNGINGGTIPYQVTIATPGVYRFDWRSFFSGTSATDANDNWLRFPNTDDVWFFGYQGNPGDEATLIANLNGAQENVVFPRGSSRISSETTPEGNGSNGYFKIYRSGGGSEIYDWQARTSDNDAHNIYVWIVNPGTYTFEVSERSAGHAIDKMALYKVDGPSYSDAQLTAATESGRESVDSNVEAGSPYQVAVTVTNNNNVADATTKDFTWIIDNSGKPVAYASASILQGEVPLEVSFTGSLSADDIGIVAYLWEFGDTQVSTSKEADPNFTFTEAGIFNVSLTVTDADGQTDSKNLEIIVSPKPVHSIFASAGANGRISPEGQIKVDEGSEQAFTIVPDAGYFISEILVDGNLQDIKDNYLFQNVEEAHTITVAFAPITHTIIATATIGGIINPVGSSLVTEGSSVPYDIVPENGYRIFDVIVDGISQGVTDFYQFIQVKESHAIDAIFEKIPTYDITADAGLGGTILPNGLIDVPEGGFQTFTVTADAGYAFDAFIVDGTIVRNISEYRFENVTEPHVIEAIFESVSKRNVYTIKASANEGGELTPKGSVDVFKYESQRFDITPNVGFDVSQILVDGVPIQIVDTYTFTDVVDNHSFEVLFSEIIVNDAPIAIAKTDITESFAPLTVNFDGSDSMDDLGITDYSWDFGDGSPVLSGDKVAHTFTKTGRFTVTLTVTDIGGKTDLATVDITVNESVQSKPLVTDDDFRIYPNPASVIVSLKFSKAVELKSIYIYNTQGRLMNALDAKLVKNRDHYVVDVSRLTEGIYFISTEDEAGNEYHKKLIIQR</sequence>
<dbReference type="SUPFAM" id="SSF49299">
    <property type="entry name" value="PKD domain"/>
    <property type="match status" value="2"/>
</dbReference>
<dbReference type="SUPFAM" id="SSF117281">
    <property type="entry name" value="Kelch motif"/>
    <property type="match status" value="1"/>
</dbReference>
<keyword evidence="1" id="KW-0880">Kelch repeat</keyword>
<dbReference type="NCBIfam" id="TIGR04183">
    <property type="entry name" value="Por_Secre_tail"/>
    <property type="match status" value="1"/>
</dbReference>
<dbReference type="SMART" id="SM00612">
    <property type="entry name" value="Kelch"/>
    <property type="match status" value="5"/>
</dbReference>
<evidence type="ECO:0000256" key="2">
    <source>
        <dbReference type="ARBA" id="ARBA00022729"/>
    </source>
</evidence>
<keyword evidence="2" id="KW-0732">Signal</keyword>
<dbReference type="SMART" id="SM00089">
    <property type="entry name" value="PKD"/>
    <property type="match status" value="2"/>
</dbReference>
<dbReference type="CDD" id="cd00146">
    <property type="entry name" value="PKD"/>
    <property type="match status" value="2"/>
</dbReference>